<dbReference type="Pfam" id="PF13560">
    <property type="entry name" value="HTH_31"/>
    <property type="match status" value="1"/>
</dbReference>
<gene>
    <name evidence="3" type="ORF">AB0E65_19935</name>
</gene>
<reference evidence="3 4" key="1">
    <citation type="submission" date="2024-06" db="EMBL/GenBank/DDBJ databases">
        <title>The Natural Products Discovery Center: Release of the First 8490 Sequenced Strains for Exploring Actinobacteria Biosynthetic Diversity.</title>
        <authorList>
            <person name="Kalkreuter E."/>
            <person name="Kautsar S.A."/>
            <person name="Yang D."/>
            <person name="Bader C.D."/>
            <person name="Teijaro C.N."/>
            <person name="Fluegel L."/>
            <person name="Davis C.M."/>
            <person name="Simpson J.R."/>
            <person name="Lauterbach L."/>
            <person name="Steele A.D."/>
            <person name="Gui C."/>
            <person name="Meng S."/>
            <person name="Li G."/>
            <person name="Viehrig K."/>
            <person name="Ye F."/>
            <person name="Su P."/>
            <person name="Kiefer A.F."/>
            <person name="Nichols A."/>
            <person name="Cepeda A.J."/>
            <person name="Yan W."/>
            <person name="Fan B."/>
            <person name="Jiang Y."/>
            <person name="Adhikari A."/>
            <person name="Zheng C.-J."/>
            <person name="Schuster L."/>
            <person name="Cowan T.M."/>
            <person name="Smanski M.J."/>
            <person name="Chevrette M.G."/>
            <person name="De Carvalho L.P.S."/>
            <person name="Shen B."/>
        </authorList>
    </citation>
    <scope>NUCLEOTIDE SEQUENCE [LARGE SCALE GENOMIC DNA]</scope>
    <source>
        <strain evidence="3 4">NPDC038104</strain>
    </source>
</reference>
<feature type="region of interest" description="Disordered" evidence="1">
    <location>
        <begin position="130"/>
        <end position="160"/>
    </location>
</feature>
<dbReference type="InterPro" id="IPR010982">
    <property type="entry name" value="Lambda_DNA-bd_dom_sf"/>
</dbReference>
<dbReference type="Proteomes" id="UP001550850">
    <property type="component" value="Unassembled WGS sequence"/>
</dbReference>
<proteinExistence type="predicted"/>
<dbReference type="EMBL" id="JBEZUR010000033">
    <property type="protein sequence ID" value="MEU3556457.1"/>
    <property type="molecule type" value="Genomic_DNA"/>
</dbReference>
<dbReference type="CDD" id="cd00093">
    <property type="entry name" value="HTH_XRE"/>
    <property type="match status" value="1"/>
</dbReference>
<feature type="compositionally biased region" description="Low complexity" evidence="1">
    <location>
        <begin position="191"/>
        <end position="205"/>
    </location>
</feature>
<feature type="compositionally biased region" description="Gly residues" evidence="1">
    <location>
        <begin position="130"/>
        <end position="142"/>
    </location>
</feature>
<protein>
    <submittedName>
        <fullName evidence="3">Helix-turn-helix domain-containing protein</fullName>
    </submittedName>
</protein>
<organism evidence="3 4">
    <name type="scientific">Streptomyces fragilis</name>
    <dbReference type="NCBI Taxonomy" id="67301"/>
    <lineage>
        <taxon>Bacteria</taxon>
        <taxon>Bacillati</taxon>
        <taxon>Actinomycetota</taxon>
        <taxon>Actinomycetes</taxon>
        <taxon>Kitasatosporales</taxon>
        <taxon>Streptomycetaceae</taxon>
        <taxon>Streptomyces</taxon>
    </lineage>
</organism>
<dbReference type="SUPFAM" id="SSF47413">
    <property type="entry name" value="lambda repressor-like DNA-binding domains"/>
    <property type="match status" value="1"/>
</dbReference>
<feature type="compositionally biased region" description="Basic and acidic residues" evidence="1">
    <location>
        <begin position="262"/>
        <end position="273"/>
    </location>
</feature>
<feature type="compositionally biased region" description="Low complexity" evidence="1">
    <location>
        <begin position="274"/>
        <end position="305"/>
    </location>
</feature>
<feature type="region of interest" description="Disordered" evidence="1">
    <location>
        <begin position="488"/>
        <end position="514"/>
    </location>
</feature>
<feature type="region of interest" description="Disordered" evidence="1">
    <location>
        <begin position="191"/>
        <end position="234"/>
    </location>
</feature>
<dbReference type="RefSeq" id="WP_108954935.1">
    <property type="nucleotide sequence ID" value="NZ_BEVZ01000004.1"/>
</dbReference>
<feature type="compositionally biased region" description="Low complexity" evidence="1">
    <location>
        <begin position="143"/>
        <end position="160"/>
    </location>
</feature>
<accession>A0ABV2YL54</accession>
<sequence length="526" mass="52751">MTGAEDTAEFARRLRELKDRSGRSYGMLAKRLHMSTSTLHRYCNGDAVPAEYAPVERFARVCGASADELVSLHRAWILADAARRRPAPAARGAAAGDPAAGDAAAGDAAGAAAAAGASGAARAAEAAGAGRVGGAGGAGGAAGSPEATDAAGADAADGAAGPANAARAAGAGADAAAGSSPVAASAEADRAGGAPAALRPAGPVADSVRANSPVKAEAEAGAGPEPDAPAPHSPARRRLLVGSAVAAVAAVVLTGTLVARHGEDEDHAPDRTAARAAASASARNPAPTHASAKDPASASPSASASKDGRDKPQAPTPLPEASAAPRVTGTPLTVSTRPYVWESPCSQHYLVNRPPAEMGPPPTEPDAPGWVAAMGAVSAREQMVALTFQAKGEQTVVLDAIHVRVLRSSTPLPWNDYTMGVGCGGNVTTKSFDVRLDDPRPTARPQGGQGAFPYKVSAAEPLVVYVTAHASAHDVSWALDLEWSSGGRSGTVRVDDQGRPFRTSGNTGRPRYEYPLGATAWNRPLA</sequence>
<evidence type="ECO:0000256" key="1">
    <source>
        <dbReference type="SAM" id="MobiDB-lite"/>
    </source>
</evidence>
<feature type="domain" description="HTH cro/C1-type" evidence="2">
    <location>
        <begin position="13"/>
        <end position="69"/>
    </location>
</feature>
<name>A0ABV2YL54_9ACTN</name>
<evidence type="ECO:0000313" key="3">
    <source>
        <dbReference type="EMBL" id="MEU3556457.1"/>
    </source>
</evidence>
<comment type="caution">
    <text evidence="3">The sequence shown here is derived from an EMBL/GenBank/DDBJ whole genome shotgun (WGS) entry which is preliminary data.</text>
</comment>
<keyword evidence="4" id="KW-1185">Reference proteome</keyword>
<dbReference type="InterPro" id="IPR001387">
    <property type="entry name" value="Cro/C1-type_HTH"/>
</dbReference>
<dbReference type="SMART" id="SM00530">
    <property type="entry name" value="HTH_XRE"/>
    <property type="match status" value="1"/>
</dbReference>
<evidence type="ECO:0000313" key="4">
    <source>
        <dbReference type="Proteomes" id="UP001550850"/>
    </source>
</evidence>
<dbReference type="Gene3D" id="1.10.260.40">
    <property type="entry name" value="lambda repressor-like DNA-binding domains"/>
    <property type="match status" value="1"/>
</dbReference>
<evidence type="ECO:0000259" key="2">
    <source>
        <dbReference type="SMART" id="SM00530"/>
    </source>
</evidence>
<feature type="region of interest" description="Disordered" evidence="1">
    <location>
        <begin position="262"/>
        <end position="331"/>
    </location>
</feature>